<name>A0ABS6JK70_9BACI</name>
<dbReference type="PANTHER" id="PTHR33545">
    <property type="entry name" value="UPF0750 MEMBRANE PROTEIN YITT-RELATED"/>
    <property type="match status" value="1"/>
</dbReference>
<dbReference type="InterPro" id="IPR051461">
    <property type="entry name" value="UPF0750_membrane"/>
</dbReference>
<sequence length="203" mass="22661">MTMEKYIFITFGATIQGMAMAVFLFPNNIPSGGAGGLAVIFHFLFDLPLSISLWMINFTMLIIAIHWLGGATTFGTIYGITITSLSIQFFQTHFFIPATSIWFDLIIGSVLLGLGAGILLRQQVSNGGMGVLALVFSNYLEIPPGKPLFIINGFIFILMAFIIDWKIIFLAFLSQWLSTRIVDIIYNINIIPPKQVQMAWRKK</sequence>
<feature type="transmembrane region" description="Helical" evidence="6">
    <location>
        <begin position="37"/>
        <end position="56"/>
    </location>
</feature>
<evidence type="ECO:0000256" key="4">
    <source>
        <dbReference type="ARBA" id="ARBA00022989"/>
    </source>
</evidence>
<reference evidence="7 8" key="1">
    <citation type="submission" date="2021-06" db="EMBL/GenBank/DDBJ databases">
        <title>Bacillus sp. RD4P76, an endophyte from a halophyte.</title>
        <authorList>
            <person name="Sun J.-Q."/>
        </authorList>
    </citation>
    <scope>NUCLEOTIDE SEQUENCE [LARGE SCALE GENOMIC DNA]</scope>
    <source>
        <strain evidence="7 8">CGMCC 1.15917</strain>
    </source>
</reference>
<evidence type="ECO:0000313" key="7">
    <source>
        <dbReference type="EMBL" id="MBU9714076.1"/>
    </source>
</evidence>
<comment type="caution">
    <text evidence="7">The sequence shown here is derived from an EMBL/GenBank/DDBJ whole genome shotgun (WGS) entry which is preliminary data.</text>
</comment>
<protein>
    <submittedName>
        <fullName evidence="7">YitT family protein</fullName>
    </submittedName>
</protein>
<dbReference type="Proteomes" id="UP000784880">
    <property type="component" value="Unassembled WGS sequence"/>
</dbReference>
<keyword evidence="3 6" id="KW-0812">Transmembrane</keyword>
<gene>
    <name evidence="7" type="ORF">KS419_20275</name>
</gene>
<dbReference type="EMBL" id="JAHQCS010000162">
    <property type="protein sequence ID" value="MBU9714076.1"/>
    <property type="molecule type" value="Genomic_DNA"/>
</dbReference>
<evidence type="ECO:0000256" key="3">
    <source>
        <dbReference type="ARBA" id="ARBA00022692"/>
    </source>
</evidence>
<evidence type="ECO:0000256" key="1">
    <source>
        <dbReference type="ARBA" id="ARBA00004651"/>
    </source>
</evidence>
<proteinExistence type="predicted"/>
<dbReference type="PANTHER" id="PTHR33545:SF9">
    <property type="entry name" value="UPF0750 MEMBRANE PROTEIN YITE"/>
    <property type="match status" value="1"/>
</dbReference>
<keyword evidence="2" id="KW-1003">Cell membrane</keyword>
<keyword evidence="8" id="KW-1185">Reference proteome</keyword>
<evidence type="ECO:0000313" key="8">
    <source>
        <dbReference type="Proteomes" id="UP000784880"/>
    </source>
</evidence>
<accession>A0ABS6JK70</accession>
<dbReference type="InterPro" id="IPR003740">
    <property type="entry name" value="YitT"/>
</dbReference>
<evidence type="ECO:0000256" key="2">
    <source>
        <dbReference type="ARBA" id="ARBA00022475"/>
    </source>
</evidence>
<keyword evidence="5 6" id="KW-0472">Membrane</keyword>
<feature type="transmembrane region" description="Helical" evidence="6">
    <location>
        <begin position="62"/>
        <end position="82"/>
    </location>
</feature>
<feature type="transmembrane region" description="Helical" evidence="6">
    <location>
        <begin position="94"/>
        <end position="120"/>
    </location>
</feature>
<dbReference type="Pfam" id="PF02588">
    <property type="entry name" value="YitT_membrane"/>
    <property type="match status" value="1"/>
</dbReference>
<evidence type="ECO:0000256" key="5">
    <source>
        <dbReference type="ARBA" id="ARBA00023136"/>
    </source>
</evidence>
<keyword evidence="4 6" id="KW-1133">Transmembrane helix</keyword>
<comment type="subcellular location">
    <subcellularLocation>
        <location evidence="1">Cell membrane</location>
        <topology evidence="1">Multi-pass membrane protein</topology>
    </subcellularLocation>
</comment>
<evidence type="ECO:0000256" key="6">
    <source>
        <dbReference type="SAM" id="Phobius"/>
    </source>
</evidence>
<feature type="transmembrane region" description="Helical" evidence="6">
    <location>
        <begin position="149"/>
        <end position="173"/>
    </location>
</feature>
<organism evidence="7 8">
    <name type="scientific">Evansella tamaricis</name>
    <dbReference type="NCBI Taxonomy" id="2069301"/>
    <lineage>
        <taxon>Bacteria</taxon>
        <taxon>Bacillati</taxon>
        <taxon>Bacillota</taxon>
        <taxon>Bacilli</taxon>
        <taxon>Bacillales</taxon>
        <taxon>Bacillaceae</taxon>
        <taxon>Evansella</taxon>
    </lineage>
</organism>
<feature type="transmembrane region" description="Helical" evidence="6">
    <location>
        <begin position="6"/>
        <end position="25"/>
    </location>
</feature>